<evidence type="ECO:0000313" key="3">
    <source>
        <dbReference type="Proteomes" id="UP001050691"/>
    </source>
</evidence>
<accession>A0AAV5A4I4</accession>
<dbReference type="Pfam" id="PF07942">
    <property type="entry name" value="CARME"/>
    <property type="match status" value="1"/>
</dbReference>
<keyword evidence="1" id="KW-0812">Transmembrane</keyword>
<dbReference type="SMART" id="SM01296">
    <property type="entry name" value="N2227"/>
    <property type="match status" value="1"/>
</dbReference>
<evidence type="ECO:0000256" key="1">
    <source>
        <dbReference type="SAM" id="Phobius"/>
    </source>
</evidence>
<protein>
    <recommendedName>
        <fullName evidence="4">Carnosine N-methyltransferase</fullName>
    </recommendedName>
</protein>
<feature type="transmembrane region" description="Helical" evidence="1">
    <location>
        <begin position="6"/>
        <end position="25"/>
    </location>
</feature>
<name>A0AAV5A4I4_9AGAM</name>
<dbReference type="InterPro" id="IPR012901">
    <property type="entry name" value="CARME"/>
</dbReference>
<organism evidence="2 3">
    <name type="scientific">Clathrus columnatus</name>
    <dbReference type="NCBI Taxonomy" id="1419009"/>
    <lineage>
        <taxon>Eukaryota</taxon>
        <taxon>Fungi</taxon>
        <taxon>Dikarya</taxon>
        <taxon>Basidiomycota</taxon>
        <taxon>Agaricomycotina</taxon>
        <taxon>Agaricomycetes</taxon>
        <taxon>Phallomycetidae</taxon>
        <taxon>Phallales</taxon>
        <taxon>Clathraceae</taxon>
        <taxon>Clathrus</taxon>
    </lineage>
</organism>
<dbReference type="PANTHER" id="PTHR12303">
    <property type="entry name" value="CARNOSINE N-METHYLTRANSFERASE"/>
    <property type="match status" value="1"/>
</dbReference>
<dbReference type="GO" id="GO:0008757">
    <property type="term" value="F:S-adenosylmethionine-dependent methyltransferase activity"/>
    <property type="evidence" value="ECO:0007669"/>
    <property type="project" value="InterPro"/>
</dbReference>
<dbReference type="Gene3D" id="3.40.50.150">
    <property type="entry name" value="Vaccinia Virus protein VP39"/>
    <property type="match status" value="1"/>
</dbReference>
<keyword evidence="1" id="KW-0472">Membrane</keyword>
<dbReference type="Proteomes" id="UP001050691">
    <property type="component" value="Unassembled WGS sequence"/>
</dbReference>
<dbReference type="InterPro" id="IPR029063">
    <property type="entry name" value="SAM-dependent_MTases_sf"/>
</dbReference>
<evidence type="ECO:0008006" key="4">
    <source>
        <dbReference type="Google" id="ProtNLM"/>
    </source>
</evidence>
<dbReference type="AlphaFoldDB" id="A0AAV5A4I4"/>
<sequence length="387" mass="44555">MVVLEDITYDALIYTLLALILMVCLSKRETLINMFWNMIQPPQSLDEYQRYERELRSAAAGYAQYSMLANYDLYRMRYKYGTMSRFHKNIGGALGYPKKLDTLAETIEANALITTQISAMFGKLSDKFSPTSKPSPQALERIRDVLKQFVREWSSEGASERQQTFPYIFAILEKIPIEARITTTVVVPGSGLGRLAWEIAQMGFPTLSNENSSYMNLAFRFLTSRTQTLQTNQHVIHPFSYWFSHQRSNSSLFREVRFPDVLPTLSPSSFLQHAETDFLNLEGEYDYVITHFFIDTSNNIISTIQKIHSLLKPGGTWINVGPLLWMTGAQSTMEMSLDEILQLSEMMGFTVHESSRQTIDSEYTRNELAMIRWIYEAEFWVATKGQD</sequence>
<dbReference type="PANTHER" id="PTHR12303:SF13">
    <property type="match status" value="1"/>
</dbReference>
<evidence type="ECO:0000313" key="2">
    <source>
        <dbReference type="EMBL" id="GJJ08527.1"/>
    </source>
</evidence>
<dbReference type="SUPFAM" id="SSF53335">
    <property type="entry name" value="S-adenosyl-L-methionine-dependent methyltransferases"/>
    <property type="match status" value="1"/>
</dbReference>
<keyword evidence="3" id="KW-1185">Reference proteome</keyword>
<dbReference type="EMBL" id="BPWL01000003">
    <property type="protein sequence ID" value="GJJ08527.1"/>
    <property type="molecule type" value="Genomic_DNA"/>
</dbReference>
<gene>
    <name evidence="2" type="ORF">Clacol_002745</name>
</gene>
<reference evidence="2" key="1">
    <citation type="submission" date="2021-10" db="EMBL/GenBank/DDBJ databases">
        <title>De novo Genome Assembly of Clathrus columnatus (Basidiomycota, Fungi) Using Illumina and Nanopore Sequence Data.</title>
        <authorList>
            <person name="Ogiso-Tanaka E."/>
            <person name="Itagaki H."/>
            <person name="Hosoya T."/>
            <person name="Hosaka K."/>
        </authorList>
    </citation>
    <scope>NUCLEOTIDE SEQUENCE</scope>
    <source>
        <strain evidence="2">MO-923</strain>
    </source>
</reference>
<proteinExistence type="predicted"/>
<comment type="caution">
    <text evidence="2">The sequence shown here is derived from an EMBL/GenBank/DDBJ whole genome shotgun (WGS) entry which is preliminary data.</text>
</comment>
<keyword evidence="1" id="KW-1133">Transmembrane helix</keyword>